<dbReference type="PANTHER" id="PTHR45932:SF27">
    <property type="entry name" value="PATELLIN-2"/>
    <property type="match status" value="1"/>
</dbReference>
<dbReference type="SUPFAM" id="SSF101576">
    <property type="entry name" value="Supernatant protein factor (SPF), C-terminal domain"/>
    <property type="match status" value="1"/>
</dbReference>
<evidence type="ECO:0000313" key="6">
    <source>
        <dbReference type="EMBL" id="KAG2318698.1"/>
    </source>
</evidence>
<reference evidence="6 7" key="1">
    <citation type="submission" date="2020-02" db="EMBL/GenBank/DDBJ databases">
        <authorList>
            <person name="Ma Q."/>
            <person name="Huang Y."/>
            <person name="Song X."/>
            <person name="Pei D."/>
        </authorList>
    </citation>
    <scope>NUCLEOTIDE SEQUENCE [LARGE SCALE GENOMIC DNA]</scope>
    <source>
        <strain evidence="6">Sxm20200214</strain>
        <tissue evidence="6">Leaf</tissue>
    </source>
</reference>
<dbReference type="EMBL" id="JAAMPC010000003">
    <property type="protein sequence ID" value="KAG2318698.1"/>
    <property type="molecule type" value="Genomic_DNA"/>
</dbReference>
<dbReference type="GO" id="GO:0008289">
    <property type="term" value="F:lipid binding"/>
    <property type="evidence" value="ECO:0007669"/>
    <property type="project" value="InterPro"/>
</dbReference>
<feature type="compositionally biased region" description="Polar residues" evidence="4">
    <location>
        <begin position="315"/>
        <end position="332"/>
    </location>
</feature>
<comment type="subcellular location">
    <subcellularLocation>
        <location evidence="1">Membrane</location>
    </subcellularLocation>
</comment>
<dbReference type="AlphaFoldDB" id="A0A8X8B1W0"/>
<dbReference type="InterPro" id="IPR001251">
    <property type="entry name" value="CRAL-TRIO_dom"/>
</dbReference>
<keyword evidence="3" id="KW-0472">Membrane</keyword>
<dbReference type="InterPro" id="IPR011074">
    <property type="entry name" value="CRAL/TRIO_N_dom"/>
</dbReference>
<dbReference type="GO" id="GO:0016020">
    <property type="term" value="C:membrane"/>
    <property type="evidence" value="ECO:0007669"/>
    <property type="project" value="UniProtKB-SubCell"/>
</dbReference>
<dbReference type="PANTHER" id="PTHR45932">
    <property type="entry name" value="PATELLIN-1"/>
    <property type="match status" value="1"/>
</dbReference>
<dbReference type="InterPro" id="IPR036598">
    <property type="entry name" value="GOLD_dom_sf"/>
</dbReference>
<dbReference type="SUPFAM" id="SSF52087">
    <property type="entry name" value="CRAL/TRIO domain"/>
    <property type="match status" value="1"/>
</dbReference>
<evidence type="ECO:0000256" key="1">
    <source>
        <dbReference type="ARBA" id="ARBA00004370"/>
    </source>
</evidence>
<name>A0A8X8B1W0_BRACI</name>
<dbReference type="InterPro" id="IPR036273">
    <property type="entry name" value="CRAL/TRIO_N_dom_sf"/>
</dbReference>
<dbReference type="Gene3D" id="3.40.525.10">
    <property type="entry name" value="CRAL-TRIO lipid binding domain"/>
    <property type="match status" value="1"/>
</dbReference>
<feature type="compositionally biased region" description="Low complexity" evidence="4">
    <location>
        <begin position="208"/>
        <end position="222"/>
    </location>
</feature>
<dbReference type="Pfam" id="PF25099">
    <property type="entry name" value="GOLD_PATL1_C"/>
    <property type="match status" value="1"/>
</dbReference>
<feature type="domain" description="CRAL-TRIO" evidence="5">
    <location>
        <begin position="438"/>
        <end position="610"/>
    </location>
</feature>
<evidence type="ECO:0000256" key="2">
    <source>
        <dbReference type="ARBA" id="ARBA00022448"/>
    </source>
</evidence>
<keyword evidence="2" id="KW-0813">Transport</keyword>
<comment type="caution">
    <text evidence="6">The sequence shown here is derived from an EMBL/GenBank/DDBJ whole genome shotgun (WGS) entry which is preliminary data.</text>
</comment>
<dbReference type="Pfam" id="PF03765">
    <property type="entry name" value="CRAL_TRIO_N"/>
    <property type="match status" value="1"/>
</dbReference>
<feature type="compositionally biased region" description="Low complexity" evidence="4">
    <location>
        <begin position="184"/>
        <end position="196"/>
    </location>
</feature>
<evidence type="ECO:0000259" key="5">
    <source>
        <dbReference type="PROSITE" id="PS50191"/>
    </source>
</evidence>
<feature type="compositionally biased region" description="Basic and acidic residues" evidence="4">
    <location>
        <begin position="42"/>
        <end position="52"/>
    </location>
</feature>
<dbReference type="Pfam" id="PF00650">
    <property type="entry name" value="CRAL_TRIO"/>
    <property type="match status" value="1"/>
</dbReference>
<dbReference type="Proteomes" id="UP000886595">
    <property type="component" value="Unassembled WGS sequence"/>
</dbReference>
<feature type="region of interest" description="Disordered" evidence="4">
    <location>
        <begin position="1"/>
        <end position="67"/>
    </location>
</feature>
<dbReference type="PROSITE" id="PS50191">
    <property type="entry name" value="CRAL_TRIO"/>
    <property type="match status" value="1"/>
</dbReference>
<feature type="compositionally biased region" description="Basic and acidic residues" evidence="4">
    <location>
        <begin position="20"/>
        <end position="33"/>
    </location>
</feature>
<evidence type="ECO:0000256" key="4">
    <source>
        <dbReference type="SAM" id="MobiDB-lite"/>
    </source>
</evidence>
<protein>
    <recommendedName>
        <fullName evidence="5">CRAL-TRIO domain-containing protein</fullName>
    </recommendedName>
</protein>
<gene>
    <name evidence="6" type="ORF">Bca52824_011911</name>
</gene>
<accession>A0A8X8B1W0</accession>
<organism evidence="6 7">
    <name type="scientific">Brassica carinata</name>
    <name type="common">Ethiopian mustard</name>
    <name type="synonym">Abyssinian cabbage</name>
    <dbReference type="NCBI Taxonomy" id="52824"/>
    <lineage>
        <taxon>Eukaryota</taxon>
        <taxon>Viridiplantae</taxon>
        <taxon>Streptophyta</taxon>
        <taxon>Embryophyta</taxon>
        <taxon>Tracheophyta</taxon>
        <taxon>Spermatophyta</taxon>
        <taxon>Magnoliopsida</taxon>
        <taxon>eudicotyledons</taxon>
        <taxon>Gunneridae</taxon>
        <taxon>Pentapetalae</taxon>
        <taxon>rosids</taxon>
        <taxon>malvids</taxon>
        <taxon>Brassicales</taxon>
        <taxon>Brassicaceae</taxon>
        <taxon>Brassiceae</taxon>
        <taxon>Brassica</taxon>
    </lineage>
</organism>
<feature type="compositionally biased region" description="Low complexity" evidence="4">
    <location>
        <begin position="9"/>
        <end position="19"/>
    </location>
</feature>
<dbReference type="InterPro" id="IPR036865">
    <property type="entry name" value="CRAL-TRIO_dom_sf"/>
</dbReference>
<dbReference type="Gene3D" id="2.60.120.680">
    <property type="entry name" value="GOLD domain"/>
    <property type="match status" value="1"/>
</dbReference>
<dbReference type="FunFam" id="3.40.525.10:FF:000025">
    <property type="entry name" value="PATELLIN 2"/>
    <property type="match status" value="1"/>
</dbReference>
<dbReference type="SMART" id="SM00516">
    <property type="entry name" value="SEC14"/>
    <property type="match status" value="1"/>
</dbReference>
<feature type="region of interest" description="Disordered" evidence="4">
    <location>
        <begin position="112"/>
        <end position="336"/>
    </location>
</feature>
<proteinExistence type="predicted"/>
<feature type="compositionally biased region" description="Basic and acidic residues" evidence="4">
    <location>
        <begin position="122"/>
        <end position="159"/>
    </location>
</feature>
<dbReference type="InterPro" id="IPR056794">
    <property type="entry name" value="PATL1-6_C_GOLD"/>
</dbReference>
<dbReference type="OrthoDB" id="75724at2759"/>
<dbReference type="InterPro" id="IPR044834">
    <property type="entry name" value="PATL"/>
</dbReference>
<dbReference type="CDD" id="cd00170">
    <property type="entry name" value="SEC14"/>
    <property type="match status" value="1"/>
</dbReference>
<dbReference type="SUPFAM" id="SSF46938">
    <property type="entry name" value="CRAL/TRIO N-terminal domain"/>
    <property type="match status" value="1"/>
</dbReference>
<sequence>MAQEEIQKPAASTTTTPVPAKEDNPVVPVKEKTVAAPVPESTEARVMSEKEVPVPTPESTREKGEEVMTGKVIVQTESFKEQGYLASELLEAEKNALAEFKEMVREALSKRAFTAPSPSPAKEVKIEEKKTEEKKEVKTEEVKTEERSIVAETKPEEKPAASAPVEINPVAPVDAETNKEAKSVAPTPVETEPAAPIVTETKKEENSTAPAPVETEPAAQVVTETKKEDKPAPVETKPAAPVTTETKKEEKSAPVETKPAASVTTETKKEEKSAPVETKPAAPVTTETKKEDKPAPVETKPAAPVTTETNKEGENASTSAPVETKQAAQVTTETKKGEEQEAVVTIEKAFASAQEEGTKTVEAIQESIVSFTLPETAAPITEPEQVSIWGIPLLEDERSDVILLKFLRARAFKVKEAFTMLKNTVQWRKENNMDDVAEDLQGSEFEKMVFAHGVDKQGHVVIYSSYGEFGNKEIFSDREKLNKFLKWRIQFQEKCVRSLDFSPEAKSSFVFVSDFRNAPGLGKRALWQFIRRAVKQFEDNYPEFVAKELFINVPWWYIPYYKTFGSIVTSAKTRSKMVIAGPSKSAETIFKYVAPEVVPVKYGGLSKESPFTVKDEVTGAVVKSLAKHTIELPASEGCTLSWELRVFGASDVSYGVQFEPTNKASYTVIVSKNWKIGLTDEPVITDSFKVGEAGKIVITIDNQTFKKKKVIYRFKTQA</sequence>
<evidence type="ECO:0000313" key="7">
    <source>
        <dbReference type="Proteomes" id="UP000886595"/>
    </source>
</evidence>
<dbReference type="SMART" id="SM01100">
    <property type="entry name" value="CRAL_TRIO_N"/>
    <property type="match status" value="1"/>
</dbReference>
<evidence type="ECO:0000256" key="3">
    <source>
        <dbReference type="ARBA" id="ARBA00023136"/>
    </source>
</evidence>
<keyword evidence="7" id="KW-1185">Reference proteome</keyword>